<evidence type="ECO:0000313" key="1">
    <source>
        <dbReference type="EMBL" id="GAG56206.1"/>
    </source>
</evidence>
<protein>
    <submittedName>
        <fullName evidence="1">Uncharacterized protein</fullName>
    </submittedName>
</protein>
<dbReference type="EMBL" id="BART01007320">
    <property type="protein sequence ID" value="GAG56206.1"/>
    <property type="molecule type" value="Genomic_DNA"/>
</dbReference>
<name>X1A7N3_9ZZZZ</name>
<proteinExistence type="predicted"/>
<gene>
    <name evidence="1" type="ORF">S01H4_16687</name>
</gene>
<sequence>MQVQAHDQDSENCAYKKMEQVALEKKCGRMIFFQRKHGTGTINHNKADAD</sequence>
<reference evidence="1" key="1">
    <citation type="journal article" date="2014" name="Front. Microbiol.">
        <title>High frequency of phylogenetically diverse reductive dehalogenase-homologous genes in deep subseafloor sedimentary metagenomes.</title>
        <authorList>
            <person name="Kawai M."/>
            <person name="Futagami T."/>
            <person name="Toyoda A."/>
            <person name="Takaki Y."/>
            <person name="Nishi S."/>
            <person name="Hori S."/>
            <person name="Arai W."/>
            <person name="Tsubouchi T."/>
            <person name="Morono Y."/>
            <person name="Uchiyama I."/>
            <person name="Ito T."/>
            <person name="Fujiyama A."/>
            <person name="Inagaki F."/>
            <person name="Takami H."/>
        </authorList>
    </citation>
    <scope>NUCLEOTIDE SEQUENCE</scope>
    <source>
        <strain evidence="1">Expedition CK06-06</strain>
    </source>
</reference>
<organism evidence="1">
    <name type="scientific">marine sediment metagenome</name>
    <dbReference type="NCBI Taxonomy" id="412755"/>
    <lineage>
        <taxon>unclassified sequences</taxon>
        <taxon>metagenomes</taxon>
        <taxon>ecological metagenomes</taxon>
    </lineage>
</organism>
<comment type="caution">
    <text evidence="1">The sequence shown here is derived from an EMBL/GenBank/DDBJ whole genome shotgun (WGS) entry which is preliminary data.</text>
</comment>
<dbReference type="AlphaFoldDB" id="X1A7N3"/>
<accession>X1A7N3</accession>